<proteinExistence type="predicted"/>
<protein>
    <submittedName>
        <fullName evidence="1">Uncharacterized protein, contains metal-binding DGC domain</fullName>
    </submittedName>
</protein>
<evidence type="ECO:0000313" key="2">
    <source>
        <dbReference type="Proteomes" id="UP000243338"/>
    </source>
</evidence>
<evidence type="ECO:0000313" key="1">
    <source>
        <dbReference type="EMBL" id="SET11344.1"/>
    </source>
</evidence>
<sequence>MANAVISGYIIMAEDLKCACDSTNVALFSCSGASNVGQLSNQLAIELTEKGVGKMMCAVGIGGEVAGLLRSAEGCDRIIAIDGCPLNCTKKTLELAGLEVNRHILVTDLGIKKNKDLRVKGPELADTLEKVSEILAN</sequence>
<dbReference type="PIRSF" id="PIRSF037181">
    <property type="entry name" value="DGC"/>
    <property type="match status" value="1"/>
</dbReference>
<gene>
    <name evidence="1" type="ORF">SAMN04488587_0005</name>
</gene>
<reference evidence="2" key="1">
    <citation type="submission" date="2016-10" db="EMBL/GenBank/DDBJ databases">
        <authorList>
            <person name="Varghese N."/>
            <person name="Submissions S."/>
        </authorList>
    </citation>
    <scope>NUCLEOTIDE SEQUENCE [LARGE SCALE GENOMIC DNA]</scope>
    <source>
        <strain evidence="2">SLH 33</strain>
    </source>
</reference>
<dbReference type="Pfam" id="PF08859">
    <property type="entry name" value="DGC"/>
    <property type="match status" value="1"/>
</dbReference>
<dbReference type="EMBL" id="FOHQ01000010">
    <property type="protein sequence ID" value="SET11344.1"/>
    <property type="molecule type" value="Genomic_DNA"/>
</dbReference>
<dbReference type="Proteomes" id="UP000243338">
    <property type="component" value="Unassembled WGS sequence"/>
</dbReference>
<keyword evidence="2" id="KW-1185">Reference proteome</keyword>
<organism evidence="1 2">
    <name type="scientific">Methanococcoides vulcani</name>
    <dbReference type="NCBI Taxonomy" id="1353158"/>
    <lineage>
        <taxon>Archaea</taxon>
        <taxon>Methanobacteriati</taxon>
        <taxon>Methanobacteriota</taxon>
        <taxon>Stenosarchaea group</taxon>
        <taxon>Methanomicrobia</taxon>
        <taxon>Methanosarcinales</taxon>
        <taxon>Methanosarcinaceae</taxon>
        <taxon>Methanococcoides</taxon>
    </lineage>
</organism>
<dbReference type="AlphaFoldDB" id="A0A1I0BW84"/>
<name>A0A1I0BW84_9EURY</name>
<dbReference type="InterPro" id="IPR014958">
    <property type="entry name" value="DGC"/>
</dbReference>
<dbReference type="STRING" id="1353158.SAMN04488587_0005"/>
<accession>A0A1I0BW84</accession>